<comment type="caution">
    <text evidence="2">The sequence shown here is derived from an EMBL/GenBank/DDBJ whole genome shotgun (WGS) entry which is preliminary data.</text>
</comment>
<name>A0A9X4M584_9ACTN</name>
<sequence length="73" mass="8468">MMDPDAVHADFDRIRRDHRAAVDRLLGQLAEEDRAREMAGDPDPGVPDVDRFVPEPCSDDEPLRGRRWLRNSW</sequence>
<dbReference type="AlphaFoldDB" id="A0A9X4M584"/>
<accession>A0A9X4M584</accession>
<feature type="region of interest" description="Disordered" evidence="1">
    <location>
        <begin position="34"/>
        <end position="61"/>
    </location>
</feature>
<keyword evidence="3" id="KW-1185">Reference proteome</keyword>
<dbReference type="RefSeq" id="WP_277829913.1">
    <property type="nucleotide sequence ID" value="NZ_JAAIVF010000001.1"/>
</dbReference>
<protein>
    <submittedName>
        <fullName evidence="2">Uncharacterized protein</fullName>
    </submittedName>
</protein>
<evidence type="ECO:0000256" key="1">
    <source>
        <dbReference type="SAM" id="MobiDB-lite"/>
    </source>
</evidence>
<reference evidence="2" key="1">
    <citation type="submission" date="2022-08" db="EMBL/GenBank/DDBJ databases">
        <title>Genome analysis of Corynebacteriales strain.</title>
        <authorList>
            <person name="Lee S.D."/>
        </authorList>
    </citation>
    <scope>NUCLEOTIDE SEQUENCE</scope>
    <source>
        <strain evidence="2">D3-21</strain>
    </source>
</reference>
<evidence type="ECO:0000313" key="2">
    <source>
        <dbReference type="EMBL" id="MDG3015498.1"/>
    </source>
</evidence>
<organism evidence="2 3">
    <name type="scientific">Speluncibacter jeojiensis</name>
    <dbReference type="NCBI Taxonomy" id="2710754"/>
    <lineage>
        <taxon>Bacteria</taxon>
        <taxon>Bacillati</taxon>
        <taxon>Actinomycetota</taxon>
        <taxon>Actinomycetes</taxon>
        <taxon>Mycobacteriales</taxon>
        <taxon>Speluncibacteraceae</taxon>
        <taxon>Speluncibacter</taxon>
    </lineage>
</organism>
<gene>
    <name evidence="2" type="ORF">NVS88_13140</name>
</gene>
<dbReference type="Proteomes" id="UP001152755">
    <property type="component" value="Unassembled WGS sequence"/>
</dbReference>
<evidence type="ECO:0000313" key="3">
    <source>
        <dbReference type="Proteomes" id="UP001152755"/>
    </source>
</evidence>
<dbReference type="EMBL" id="JANRHA010000008">
    <property type="protein sequence ID" value="MDG3015498.1"/>
    <property type="molecule type" value="Genomic_DNA"/>
</dbReference>
<proteinExistence type="predicted"/>